<feature type="transmembrane region" description="Helical" evidence="8">
    <location>
        <begin position="399"/>
        <end position="418"/>
    </location>
</feature>
<reference evidence="9 10" key="1">
    <citation type="journal article" date="2023" name="Arcadia Sci">
        <title>De novo assembly of a long-read Amblyomma americanum tick genome.</title>
        <authorList>
            <person name="Chou S."/>
            <person name="Poskanzer K.E."/>
            <person name="Rollins M."/>
            <person name="Thuy-Boun P.S."/>
        </authorList>
    </citation>
    <scope>NUCLEOTIDE SEQUENCE [LARGE SCALE GENOMIC DNA]</scope>
    <source>
        <strain evidence="9">F_SG_1</strain>
        <tissue evidence="9">Salivary glands</tissue>
    </source>
</reference>
<name>A0AAQ4EF11_AMBAM</name>
<dbReference type="PANTHER" id="PTHR11662">
    <property type="entry name" value="SOLUTE CARRIER FAMILY 17"/>
    <property type="match status" value="1"/>
</dbReference>
<dbReference type="SUPFAM" id="SSF103473">
    <property type="entry name" value="MFS general substrate transporter"/>
    <property type="match status" value="1"/>
</dbReference>
<dbReference type="FunFam" id="1.20.1250.20:FF:000003">
    <property type="entry name" value="Solute carrier family 17 member 3"/>
    <property type="match status" value="1"/>
</dbReference>
<feature type="transmembrane region" description="Helical" evidence="8">
    <location>
        <begin position="361"/>
        <end position="387"/>
    </location>
</feature>
<sequence>MDSSDDVPAVLIAARQRSCRFQVRHLMLFLISLGVFLVYSMRVNLSVTIIAMVNTTATGGNASKIVVSECPVSPGNGSSLSNQSDIPSGEFLWDQVTQSYVLNAFFYGYIVTQIPGGWLAEVVDPGWIFFCGIGITSLLTLGTAVVARASFSAFLVLRILEGIAEPVLSYSYPGLLGVVWCMLWTFLASGSPEKHRFISEDERIYIVESRDAKFSVHKPVPWRSILTSRAVWLCALVKFCGSWSFYTLLTELPSYLSNVLHFDIQKNGALNASIYLSQAVVGILCGYGADKLRKKNVLGITTIRKGFETAGLLAVCAGMVGVTFAGCNWVVAYVMLLLSNTSAGILYGGDNVLPIDLAPDFAGAVMGLTNCVSNTAGIFAPLVVGYLTENNETIARWNAVFYISATMCAVGAVAFLVFGTAEVQPWAHLVPMGGTLGGSTAVLVASDEVLDDDDDGLTSKAASVTYYEVAIVGIIPGGGASGASKHEFGCANVSHRSVSASATLLNVLGACKVSEFDETSRPLCCDKALPAMTTIDRQCLVYFSSAIQSEKQTELSSVSISDLNGYLASAQVNIRRHIKGTYNGDLVEFLKHFPEVYQLEGNTRVFLTSDIIKMHGFDALERMSVEFFKNKLKSLNAYHDSAVPLLALKKCLGEAPIAVQSLMTKNYPGKDIKRFLLAHTDVFGVSNSGNVYLVGETPKPPLDDCNFQDYWPADVNCMDAEISKDEADTVQFFRRVLNSPGIQLQSCSVDSLFAQVCEAPDNVQHFVRSNYTEVNFLDFFRAHKSAFAVTTESPAEMLDGDDQQPSDNDEFPPLAASRNDYSDPHADVPWESSRSCGNAIDDEAAAVKFFEDVIKARMKQNEATHVDQLQQHLADAPLNVFSYIGREYPYGKFDKFFLDHADYFSIESTGIVELSVTAKNQAMAASSCELAPHSSSSSTSDVRVSENEDNPSTCHARNVQLEKQLEKFFLDVFHLAGTYGVRVVKPETVLEISSCLNHKLTGYLSDHYGKNVVEFFQHYQNHFRVSKNGNICLAAEKDSNFDAGTKKQPNVLAVEFYVELLQLLEAHQVKAISPETLWSFLALTPPKVYGLLNKVYTKDNFKSFFLKSPSKFAMSKSKNVYLSGDCPRRDSSDIDEYDFERASENTHEASALEYFVDLIKSLRVNTYPVPIGMLQDNLPKASTYVKDYFEDVYPQDKFVNFFLKYDDFFYVLKPISVVWLIKLDGADLTGVDAKPCPLDNMPGAFRLVVGVVAAALLVKSPKPFSTILGHLNVVKDQYSQELMKQLGKSKTEKLCSLVSNCFDMFKIVKDNAILSWPLKYANSLFSVLEDALVEVCVKLAAGDVVEVSVFHANLRRNTERLFQCLVPDVKAMVEFLHRRSEFFVLNKEYFIAVSKSALPDIEEIAQMVEKELLKCAYGKAQLVAVLETLRDEAFHHSYTSSTVLQAILMCKDRFEVCDDLLLLREKQELGPQKPITASSQDDAGACRKPGKTRCTPVNGMGWIISLDAESGLLAATFGSCDDYAEVVFKKDALSATSTNFNHLIVGQEVEFIAVKDSPKSDWVIVELRSAESTLCDDTEKEKSRQGERVRPHSGGNRHSDMSDADSDDNASANGDDCIFYSSASDSEPVHPAAAVTTQHDEENVVSGTPKDRPTETQKDEPTQESFQDACTAATVTGSDDPIDDVDGIDDDEWIETPYDGRLVNLNAMQRVGRPLDPCEMLMKIAAASEEGSEKCSQAIDEFLSAPRSVPYSLTGIAPLQDVSYVQHALPSKISMTAVHKTNSTGHQALKGSLDGWTGSAIWDIEPPPVAVGAQGQEPQEFTTHQVLGPIEKAAKDVKLPDTQERSAKYVASLSPSASSRASSWLSSLKSGSCKPGTPQASGNLCGEANTVAEGFDESSGQAAACDFEQVLSTGEEPDEQSSQDALLRKQPLKSVGLVAGDGPHMLHFAMPVNGPVTNASGRASHWGHDDALPFSSTKYGSPNLLYSVPATVVLVTPTVAILKSSVQGVPVKLIADHDVSASLSWSELRTGKKVAVRALGNIEDSLLLLVIGLHPLGSRRVRRGAFANAATQTISTGPVLAASLLVE</sequence>
<dbReference type="Gene3D" id="1.20.1250.20">
    <property type="entry name" value="MFS general substrate transporter like domains"/>
    <property type="match status" value="2"/>
</dbReference>
<dbReference type="PANTHER" id="PTHR11662:SF399">
    <property type="entry name" value="FI19708P1-RELATED"/>
    <property type="match status" value="1"/>
</dbReference>
<evidence type="ECO:0000256" key="6">
    <source>
        <dbReference type="ARBA" id="ARBA00023136"/>
    </source>
</evidence>
<dbReference type="InterPro" id="IPR036259">
    <property type="entry name" value="MFS_trans_sf"/>
</dbReference>
<dbReference type="EMBL" id="JARKHS020017187">
    <property type="protein sequence ID" value="KAK8773222.1"/>
    <property type="molecule type" value="Genomic_DNA"/>
</dbReference>
<feature type="region of interest" description="Disordered" evidence="7">
    <location>
        <begin position="794"/>
        <end position="834"/>
    </location>
</feature>
<gene>
    <name evidence="9" type="ORF">V5799_012247</name>
</gene>
<dbReference type="Pfam" id="PF07690">
    <property type="entry name" value="MFS_1"/>
    <property type="match status" value="2"/>
</dbReference>
<keyword evidence="2" id="KW-0813">Transport</keyword>
<feature type="transmembrane region" description="Helical" evidence="8">
    <location>
        <begin position="100"/>
        <end position="120"/>
    </location>
</feature>
<evidence type="ECO:0000313" key="9">
    <source>
        <dbReference type="EMBL" id="KAK8773222.1"/>
    </source>
</evidence>
<evidence type="ECO:0000256" key="5">
    <source>
        <dbReference type="ARBA" id="ARBA00022989"/>
    </source>
</evidence>
<feature type="transmembrane region" description="Helical" evidence="8">
    <location>
        <begin position="167"/>
        <end position="187"/>
    </location>
</feature>
<keyword evidence="6 8" id="KW-0472">Membrane</keyword>
<dbReference type="InterPro" id="IPR011701">
    <property type="entry name" value="MFS"/>
</dbReference>
<protein>
    <submittedName>
        <fullName evidence="9">Uncharacterized protein</fullName>
    </submittedName>
</protein>
<accession>A0AAQ4EF11</accession>
<keyword evidence="10" id="KW-1185">Reference proteome</keyword>
<feature type="transmembrane region" description="Helical" evidence="8">
    <location>
        <begin position="310"/>
        <end position="336"/>
    </location>
</feature>
<feature type="transmembrane region" description="Helical" evidence="8">
    <location>
        <begin position="127"/>
        <end position="147"/>
    </location>
</feature>
<evidence type="ECO:0000256" key="8">
    <source>
        <dbReference type="SAM" id="Phobius"/>
    </source>
</evidence>
<keyword evidence="4" id="KW-0769">Symport</keyword>
<keyword evidence="3 8" id="KW-0812">Transmembrane</keyword>
<evidence type="ECO:0000313" key="10">
    <source>
        <dbReference type="Proteomes" id="UP001321473"/>
    </source>
</evidence>
<organism evidence="9 10">
    <name type="scientific">Amblyomma americanum</name>
    <name type="common">Lone star tick</name>
    <dbReference type="NCBI Taxonomy" id="6943"/>
    <lineage>
        <taxon>Eukaryota</taxon>
        <taxon>Metazoa</taxon>
        <taxon>Ecdysozoa</taxon>
        <taxon>Arthropoda</taxon>
        <taxon>Chelicerata</taxon>
        <taxon>Arachnida</taxon>
        <taxon>Acari</taxon>
        <taxon>Parasitiformes</taxon>
        <taxon>Ixodida</taxon>
        <taxon>Ixodoidea</taxon>
        <taxon>Ixodidae</taxon>
        <taxon>Amblyomminae</taxon>
        <taxon>Amblyomma</taxon>
    </lineage>
</organism>
<dbReference type="GO" id="GO:0006820">
    <property type="term" value="P:monoatomic anion transport"/>
    <property type="evidence" value="ECO:0007669"/>
    <property type="project" value="TreeGrafter"/>
</dbReference>
<dbReference type="GO" id="GO:0015293">
    <property type="term" value="F:symporter activity"/>
    <property type="evidence" value="ECO:0007669"/>
    <property type="project" value="UniProtKB-KW"/>
</dbReference>
<feature type="transmembrane region" description="Helical" evidence="8">
    <location>
        <begin position="230"/>
        <end position="249"/>
    </location>
</feature>
<dbReference type="GO" id="GO:0016020">
    <property type="term" value="C:membrane"/>
    <property type="evidence" value="ECO:0007669"/>
    <property type="project" value="UniProtKB-SubCell"/>
</dbReference>
<feature type="compositionally biased region" description="Basic and acidic residues" evidence="7">
    <location>
        <begin position="1649"/>
        <end position="1661"/>
    </location>
</feature>
<feature type="transmembrane region" description="Helical" evidence="8">
    <location>
        <begin position="26"/>
        <end position="53"/>
    </location>
</feature>
<dbReference type="InterPro" id="IPR050382">
    <property type="entry name" value="MFS_Na/Anion_cotransporter"/>
</dbReference>
<comment type="subcellular location">
    <subcellularLocation>
        <location evidence="1">Membrane</location>
        <topology evidence="1">Multi-pass membrane protein</topology>
    </subcellularLocation>
</comment>
<feature type="compositionally biased region" description="Basic and acidic residues" evidence="7">
    <location>
        <begin position="1577"/>
        <end position="1590"/>
    </location>
</feature>
<proteinExistence type="predicted"/>
<feature type="region of interest" description="Disordered" evidence="7">
    <location>
        <begin position="1574"/>
        <end position="1666"/>
    </location>
</feature>
<keyword evidence="5 8" id="KW-1133">Transmembrane helix</keyword>
<feature type="compositionally biased region" description="Acidic residues" evidence="7">
    <location>
        <begin position="798"/>
        <end position="810"/>
    </location>
</feature>
<comment type="caution">
    <text evidence="9">The sequence shown here is derived from an EMBL/GenBank/DDBJ whole genome shotgun (WGS) entry which is preliminary data.</text>
</comment>
<evidence type="ECO:0000256" key="4">
    <source>
        <dbReference type="ARBA" id="ARBA00022847"/>
    </source>
</evidence>
<dbReference type="Proteomes" id="UP001321473">
    <property type="component" value="Unassembled WGS sequence"/>
</dbReference>
<evidence type="ECO:0000256" key="7">
    <source>
        <dbReference type="SAM" id="MobiDB-lite"/>
    </source>
</evidence>
<evidence type="ECO:0000256" key="1">
    <source>
        <dbReference type="ARBA" id="ARBA00004141"/>
    </source>
</evidence>
<evidence type="ECO:0000256" key="2">
    <source>
        <dbReference type="ARBA" id="ARBA00022448"/>
    </source>
</evidence>
<feature type="region of interest" description="Disordered" evidence="7">
    <location>
        <begin position="929"/>
        <end position="953"/>
    </location>
</feature>
<evidence type="ECO:0000256" key="3">
    <source>
        <dbReference type="ARBA" id="ARBA00022692"/>
    </source>
</evidence>
<feature type="transmembrane region" description="Helical" evidence="8">
    <location>
        <begin position="269"/>
        <end position="289"/>
    </location>
</feature>